<accession>A0A6J6FW37</accession>
<dbReference type="SUPFAM" id="SSF53822">
    <property type="entry name" value="Periplasmic binding protein-like I"/>
    <property type="match status" value="1"/>
</dbReference>
<dbReference type="CDD" id="cd01574">
    <property type="entry name" value="PBP1_LacI"/>
    <property type="match status" value="1"/>
</dbReference>
<dbReference type="PROSITE" id="PS50932">
    <property type="entry name" value="HTH_LACI_2"/>
    <property type="match status" value="1"/>
</dbReference>
<dbReference type="Gene3D" id="1.10.260.40">
    <property type="entry name" value="lambda repressor-like DNA-binding domains"/>
    <property type="match status" value="1"/>
</dbReference>
<feature type="domain" description="HTH lacI-type" evidence="5">
    <location>
        <begin position="5"/>
        <end position="59"/>
    </location>
</feature>
<evidence type="ECO:0000259" key="5">
    <source>
        <dbReference type="PROSITE" id="PS50932"/>
    </source>
</evidence>
<protein>
    <submittedName>
        <fullName evidence="6">Unannotated protein</fullName>
    </submittedName>
</protein>
<dbReference type="InterPro" id="IPR000843">
    <property type="entry name" value="HTH_LacI"/>
</dbReference>
<dbReference type="AlphaFoldDB" id="A0A6J6FW37"/>
<proteinExistence type="predicted"/>
<dbReference type="InterPro" id="IPR028082">
    <property type="entry name" value="Peripla_BP_I"/>
</dbReference>
<keyword evidence="2" id="KW-0238">DNA-binding</keyword>
<dbReference type="GO" id="GO:0000976">
    <property type="term" value="F:transcription cis-regulatory region binding"/>
    <property type="evidence" value="ECO:0007669"/>
    <property type="project" value="TreeGrafter"/>
</dbReference>
<dbReference type="PROSITE" id="PS00356">
    <property type="entry name" value="HTH_LACI_1"/>
    <property type="match status" value="1"/>
</dbReference>
<dbReference type="EMBL" id="CAEZUI010000008">
    <property type="protein sequence ID" value="CAB4588808.1"/>
    <property type="molecule type" value="Genomic_DNA"/>
</dbReference>
<dbReference type="Gene3D" id="3.40.50.2300">
    <property type="match status" value="2"/>
</dbReference>
<dbReference type="GO" id="GO:0003700">
    <property type="term" value="F:DNA-binding transcription factor activity"/>
    <property type="evidence" value="ECO:0007669"/>
    <property type="project" value="TreeGrafter"/>
</dbReference>
<keyword evidence="1" id="KW-0805">Transcription regulation</keyword>
<reference evidence="6" key="1">
    <citation type="submission" date="2020-05" db="EMBL/GenBank/DDBJ databases">
        <authorList>
            <person name="Chiriac C."/>
            <person name="Salcher M."/>
            <person name="Ghai R."/>
            <person name="Kavagutti S V."/>
        </authorList>
    </citation>
    <scope>NUCLEOTIDE SEQUENCE</scope>
</reference>
<keyword evidence="3" id="KW-0804">Transcription</keyword>
<dbReference type="PANTHER" id="PTHR30146:SF153">
    <property type="entry name" value="LACTOSE OPERON REPRESSOR"/>
    <property type="match status" value="1"/>
</dbReference>
<evidence type="ECO:0000256" key="4">
    <source>
        <dbReference type="SAM" id="MobiDB-lite"/>
    </source>
</evidence>
<dbReference type="PRINTS" id="PR00036">
    <property type="entry name" value="HTHLACI"/>
</dbReference>
<dbReference type="PANTHER" id="PTHR30146">
    <property type="entry name" value="LACI-RELATED TRANSCRIPTIONAL REPRESSOR"/>
    <property type="match status" value="1"/>
</dbReference>
<evidence type="ECO:0000256" key="2">
    <source>
        <dbReference type="ARBA" id="ARBA00023125"/>
    </source>
</evidence>
<dbReference type="SUPFAM" id="SSF47413">
    <property type="entry name" value="lambda repressor-like DNA-binding domains"/>
    <property type="match status" value="1"/>
</dbReference>
<gene>
    <name evidence="6" type="ORF">UFOPK1807_00148</name>
</gene>
<feature type="region of interest" description="Disordered" evidence="4">
    <location>
        <begin position="320"/>
        <end position="339"/>
    </location>
</feature>
<dbReference type="Pfam" id="PF13377">
    <property type="entry name" value="Peripla_BP_3"/>
    <property type="match status" value="1"/>
</dbReference>
<evidence type="ECO:0000313" key="6">
    <source>
        <dbReference type="EMBL" id="CAB4588808.1"/>
    </source>
</evidence>
<dbReference type="InterPro" id="IPR010982">
    <property type="entry name" value="Lambda_DNA-bd_dom_sf"/>
</dbReference>
<dbReference type="SMART" id="SM00354">
    <property type="entry name" value="HTH_LACI"/>
    <property type="match status" value="1"/>
</dbReference>
<dbReference type="InterPro" id="IPR046335">
    <property type="entry name" value="LacI/GalR-like_sensor"/>
</dbReference>
<dbReference type="Pfam" id="PF00356">
    <property type="entry name" value="LacI"/>
    <property type="match status" value="1"/>
</dbReference>
<evidence type="ECO:0000256" key="1">
    <source>
        <dbReference type="ARBA" id="ARBA00023015"/>
    </source>
</evidence>
<sequence length="339" mass="37293">MAKKANIYDVAERAGVSHQTVSRVLNNHSSLKPATREKVEKAIAELHYRPNQAARQLVTSQSRIIGILIAGTELYGPWAIFNAMEQEARKEGYSVISISVLPDSPDSWHEGIEQLRNLNVDGAITIALPNALVKEVERTFTNATIVIVDAEPGKRLDAVNIDNESGGALATEHLIALGHTEILHITGPVGGYEGRMRRKGYESAMTAAKLKTDVIEGDWSLSSGYEICKELLMRKKLPTAIFTANDHLAFGVMKALREANVQIPDDVSIVGFDNIPEAEYFSPSLTTISQRFDQLGNLAINRMLSQLKKSGKRETLMITPELISRESTQKKSSNKGSKK</sequence>
<name>A0A6J6FW37_9ZZZZ</name>
<dbReference type="CDD" id="cd01392">
    <property type="entry name" value="HTH_LacI"/>
    <property type="match status" value="1"/>
</dbReference>
<organism evidence="6">
    <name type="scientific">freshwater metagenome</name>
    <dbReference type="NCBI Taxonomy" id="449393"/>
    <lineage>
        <taxon>unclassified sequences</taxon>
        <taxon>metagenomes</taxon>
        <taxon>ecological metagenomes</taxon>
    </lineage>
</organism>
<evidence type="ECO:0000256" key="3">
    <source>
        <dbReference type="ARBA" id="ARBA00023163"/>
    </source>
</evidence>